<reference evidence="1" key="1">
    <citation type="submission" date="2016-07" db="EMBL/GenBank/DDBJ databases">
        <authorList>
            <person name="Bretaudeau A."/>
        </authorList>
    </citation>
    <scope>NUCLEOTIDE SEQUENCE</scope>
    <source>
        <strain evidence="1">Rice</strain>
        <tissue evidence="1">Whole body</tissue>
    </source>
</reference>
<protein>
    <submittedName>
        <fullName evidence="1">SFRICE_006466</fullName>
    </submittedName>
</protein>
<dbReference type="EMBL" id="ODYU01008847">
    <property type="protein sequence ID" value="SOQ52802.1"/>
    <property type="molecule type" value="Genomic_DNA"/>
</dbReference>
<name>A0A2H1WIS6_SPOFR</name>
<organism evidence="1">
    <name type="scientific">Spodoptera frugiperda</name>
    <name type="common">Fall armyworm</name>
    <dbReference type="NCBI Taxonomy" id="7108"/>
    <lineage>
        <taxon>Eukaryota</taxon>
        <taxon>Metazoa</taxon>
        <taxon>Ecdysozoa</taxon>
        <taxon>Arthropoda</taxon>
        <taxon>Hexapoda</taxon>
        <taxon>Insecta</taxon>
        <taxon>Pterygota</taxon>
        <taxon>Neoptera</taxon>
        <taxon>Endopterygota</taxon>
        <taxon>Lepidoptera</taxon>
        <taxon>Glossata</taxon>
        <taxon>Ditrysia</taxon>
        <taxon>Noctuoidea</taxon>
        <taxon>Noctuidae</taxon>
        <taxon>Amphipyrinae</taxon>
        <taxon>Spodoptera</taxon>
    </lineage>
</organism>
<accession>A0A2H1WIS6</accession>
<proteinExistence type="predicted"/>
<gene>
    <name evidence="1" type="ORF">SFRICE_006466</name>
</gene>
<sequence length="203" mass="22866">MVFLELVVYDISLVYIGLLIPKGLVIQVYKVPSGVQGPINQFHHQTSSIQQIKTDIKIYPTSLAEWWQVQRQEVSGSISGSGEVLLGFFRVFENFSAVVRSLEMCSARNSLFTLTLKTSKLQWSGTTLAGRTFHSLAVRIINDEPRRRSPDNRRETTALCLAFAVVTVRRDQAYKLVESVTGIMIQCLLPPWASQEECQTLTD</sequence>
<dbReference type="AlphaFoldDB" id="A0A2H1WIS6"/>
<evidence type="ECO:0000313" key="1">
    <source>
        <dbReference type="EMBL" id="SOQ52802.1"/>
    </source>
</evidence>